<dbReference type="InterPro" id="IPR007553">
    <property type="entry name" value="2-thiour_desulf"/>
</dbReference>
<comment type="caution">
    <text evidence="2">The sequence shown here is derived from an EMBL/GenBank/DDBJ whole genome shotgun (WGS) entry which is preliminary data.</text>
</comment>
<protein>
    <recommendedName>
        <fullName evidence="1">DUF1722 domain-containing protein</fullName>
    </recommendedName>
</protein>
<dbReference type="PANTHER" id="PTHR30087">
    <property type="entry name" value="INNER MEMBRANE PROTEIN"/>
    <property type="match status" value="1"/>
</dbReference>
<evidence type="ECO:0000313" key="2">
    <source>
        <dbReference type="EMBL" id="MPM70200.1"/>
    </source>
</evidence>
<dbReference type="Pfam" id="PF08349">
    <property type="entry name" value="DUF1722"/>
    <property type="match status" value="1"/>
</dbReference>
<accession>A0A645BXI7</accession>
<proteinExistence type="predicted"/>
<gene>
    <name evidence="2" type="ORF">SDC9_117153</name>
</gene>
<dbReference type="Pfam" id="PF04463">
    <property type="entry name" value="2-thiour_desulf"/>
    <property type="match status" value="1"/>
</dbReference>
<feature type="domain" description="DUF1722" evidence="1">
    <location>
        <begin position="166"/>
        <end position="282"/>
    </location>
</feature>
<dbReference type="AlphaFoldDB" id="A0A645BXI7"/>
<reference evidence="2" key="1">
    <citation type="submission" date="2019-08" db="EMBL/GenBank/DDBJ databases">
        <authorList>
            <person name="Kucharzyk K."/>
            <person name="Murdoch R.W."/>
            <person name="Higgins S."/>
            <person name="Loffler F."/>
        </authorList>
    </citation>
    <scope>NUCLEOTIDE SEQUENCE</scope>
</reference>
<evidence type="ECO:0000259" key="1">
    <source>
        <dbReference type="Pfam" id="PF08349"/>
    </source>
</evidence>
<dbReference type="PANTHER" id="PTHR30087:SF0">
    <property type="entry name" value="INNER MEMBRANE PROTEIN"/>
    <property type="match status" value="1"/>
</dbReference>
<name>A0A645BXI7_9ZZZZ</name>
<dbReference type="EMBL" id="VSSQ01023338">
    <property type="protein sequence ID" value="MPM70200.1"/>
    <property type="molecule type" value="Genomic_DNA"/>
</dbReference>
<sequence length="296" mass="34112">MQNDEFIKKLNKYVDFITVCPEVEIGLTTPRDPIRIVQSKEKVSLLQPKTGLDVSKAMYEFSTEFLTSLGEVDGFILKSRSPSCGIKDVKIYPSSEKGGGSSKGKGFFAAEAQERFPHLAIEDEGRLRDFKIREHFLTKIFILSELRNLRTRMSVSELIDFHSKNKLLFMAYSQKHLKLLGSILGNNERRPEKEVYSLYMDTINGLLARAPRYTSNINVLMKAMGYFSDRLTHNEKMFILDTIEKYRTGNVPFSVPLYVIKSHVVRFNEEKLLNQSFFMPYPEDLIEMRDSGKVVH</sequence>
<organism evidence="2">
    <name type="scientific">bioreactor metagenome</name>
    <dbReference type="NCBI Taxonomy" id="1076179"/>
    <lineage>
        <taxon>unclassified sequences</taxon>
        <taxon>metagenomes</taxon>
        <taxon>ecological metagenomes</taxon>
    </lineage>
</organism>
<dbReference type="InterPro" id="IPR013560">
    <property type="entry name" value="DUF1722"/>
</dbReference>